<proteinExistence type="predicted"/>
<keyword evidence="2" id="KW-1185">Reference proteome</keyword>
<protein>
    <submittedName>
        <fullName evidence="1">Uncharacterized protein</fullName>
    </submittedName>
</protein>
<evidence type="ECO:0000313" key="2">
    <source>
        <dbReference type="Proteomes" id="UP001148629"/>
    </source>
</evidence>
<gene>
    <name evidence="1" type="ORF">NM208_g4570</name>
</gene>
<dbReference type="EMBL" id="JANRMS010000347">
    <property type="protein sequence ID" value="KAJ3541520.1"/>
    <property type="molecule type" value="Genomic_DNA"/>
</dbReference>
<evidence type="ECO:0000313" key="1">
    <source>
        <dbReference type="EMBL" id="KAJ3541520.1"/>
    </source>
</evidence>
<organism evidence="1 2">
    <name type="scientific">Fusarium decemcellulare</name>
    <dbReference type="NCBI Taxonomy" id="57161"/>
    <lineage>
        <taxon>Eukaryota</taxon>
        <taxon>Fungi</taxon>
        <taxon>Dikarya</taxon>
        <taxon>Ascomycota</taxon>
        <taxon>Pezizomycotina</taxon>
        <taxon>Sordariomycetes</taxon>
        <taxon>Hypocreomycetidae</taxon>
        <taxon>Hypocreales</taxon>
        <taxon>Nectriaceae</taxon>
        <taxon>Fusarium</taxon>
        <taxon>Fusarium decemcellulare species complex</taxon>
    </lineage>
</organism>
<reference evidence="1" key="1">
    <citation type="submission" date="2022-08" db="EMBL/GenBank/DDBJ databases">
        <title>Genome Sequence of Fusarium decemcellulare.</title>
        <authorList>
            <person name="Buettner E."/>
        </authorList>
    </citation>
    <scope>NUCLEOTIDE SEQUENCE</scope>
    <source>
        <strain evidence="1">Babe19</strain>
    </source>
</reference>
<dbReference type="Proteomes" id="UP001148629">
    <property type="component" value="Unassembled WGS sequence"/>
</dbReference>
<name>A0ACC1SKB6_9HYPO</name>
<sequence>MARHKLQYPKDSTNTIKRYKVHGVYELEHVHRIVNSCPILHISFNSPSQPFPVVLPMIGQLGSFERPSADINDPLDLYLHGYVSSRIMNLSQTTSVDGEFQGMPVCVAASQVDGLVLTLASYSHNYNYRSAVIFGYATIVKEEEEKLYAMELITNSVVPDRWKHTRLPPLPSEMQSTNILKVRIASASAKISAGQATDEKHDLNNDQIVDSTWTGVLPIHQTFGDPVPSSYNRVEIPSYITDFTKDTNDKSKQLSLDAAQALDGTEKTSADFNAPPPHLQIVATLLQHRDTPRRLKSQSDAMVLQDLGRRINAAAFDAMLKEICAALLEADVNVRLVGQLRKSIKSTVNFKELPPAVNKKRLIQKAVFDELVKLVDPHAEPFRPKKGKSNVIMFVGLQGAGKTTTCTKLARHYQSRGFKACLVCADTFRAGAFDQLKQNATKAKIPYYGSLTETDPAVVARAGVEQFKKDRFEVIIVDTSGRHRQESALFQEMIDIQEAIKPDETIMVLDASIGQQAESQAKAFKEAADFGAIIITKTDGHAHGGGAISAVAATHTPIVFIGTGEHMLDLEKFAPQQFVQKLLGMGDMAGLMEHVQSLNLNQKDTIKHIQEGIFTVRDLRDQLSNIMKMGPLSKMAGMIPGMSNMMQGMDDEEGGAKLKRMIYICDSMTEKELDSDGKILIDQPSRMTRIARGSGTSAWQRRWEET</sequence>
<comment type="caution">
    <text evidence="1">The sequence shown here is derived from an EMBL/GenBank/DDBJ whole genome shotgun (WGS) entry which is preliminary data.</text>
</comment>
<accession>A0ACC1SKB6</accession>